<name>A0A914PM77_9BILA</name>
<accession>A0A914PM77</accession>
<protein>
    <submittedName>
        <fullName evidence="3">Uncharacterized protein</fullName>
    </submittedName>
</protein>
<reference evidence="3" key="1">
    <citation type="submission" date="2022-11" db="UniProtKB">
        <authorList>
            <consortium name="WormBaseParasite"/>
        </authorList>
    </citation>
    <scope>IDENTIFICATION</scope>
</reference>
<evidence type="ECO:0000313" key="3">
    <source>
        <dbReference type="WBParaSite" id="PDA_v2.g1589.t1"/>
    </source>
</evidence>
<dbReference type="AlphaFoldDB" id="A0A914PM77"/>
<feature type="transmembrane region" description="Helical" evidence="1">
    <location>
        <begin position="27"/>
        <end position="50"/>
    </location>
</feature>
<dbReference type="WBParaSite" id="PDA_v2.g1589.t1">
    <property type="protein sequence ID" value="PDA_v2.g1589.t1"/>
    <property type="gene ID" value="PDA_v2.g1589"/>
</dbReference>
<dbReference type="Proteomes" id="UP000887578">
    <property type="component" value="Unplaced"/>
</dbReference>
<organism evidence="2 3">
    <name type="scientific">Panagrolaimus davidi</name>
    <dbReference type="NCBI Taxonomy" id="227884"/>
    <lineage>
        <taxon>Eukaryota</taxon>
        <taxon>Metazoa</taxon>
        <taxon>Ecdysozoa</taxon>
        <taxon>Nematoda</taxon>
        <taxon>Chromadorea</taxon>
        <taxon>Rhabditida</taxon>
        <taxon>Tylenchina</taxon>
        <taxon>Panagrolaimomorpha</taxon>
        <taxon>Panagrolaimoidea</taxon>
        <taxon>Panagrolaimidae</taxon>
        <taxon>Panagrolaimus</taxon>
    </lineage>
</organism>
<feature type="transmembrane region" description="Helical" evidence="1">
    <location>
        <begin position="62"/>
        <end position="79"/>
    </location>
</feature>
<dbReference type="PANTHER" id="PTHR34851:SF5">
    <property type="entry name" value="MARVEL DOMAIN-CONTAINING PROTEIN"/>
    <property type="match status" value="1"/>
</dbReference>
<sequence>MSNMLAGNGNHRNSKYKCLWDLLHIKIGTQLVSCFVLFGHFLSVILLFLLKRDESFWKYEQLIELVIATLAFTGVFIGIRQSNPQYFLLCLGFLVSIHRGPKKFEMSHESFNYNFVYEDLLNGHFLLWGIVVMCYNIWVFDLVYRCYKYISDRGEVVLTQAHAVSVAVPQQIQIKLKK</sequence>
<evidence type="ECO:0000256" key="1">
    <source>
        <dbReference type="SAM" id="Phobius"/>
    </source>
</evidence>
<keyword evidence="1" id="KW-1133">Transmembrane helix</keyword>
<keyword evidence="2" id="KW-1185">Reference proteome</keyword>
<feature type="transmembrane region" description="Helical" evidence="1">
    <location>
        <begin position="125"/>
        <end position="144"/>
    </location>
</feature>
<keyword evidence="1" id="KW-0812">Transmembrane</keyword>
<keyword evidence="1" id="KW-0472">Membrane</keyword>
<evidence type="ECO:0000313" key="2">
    <source>
        <dbReference type="Proteomes" id="UP000887578"/>
    </source>
</evidence>
<dbReference type="PANTHER" id="PTHR34851">
    <property type="entry name" value="PROTEIN CBG05235-RELATED"/>
    <property type="match status" value="1"/>
</dbReference>
<proteinExistence type="predicted"/>